<gene>
    <name evidence="3" type="ORF">SAMN06295933_0952</name>
</gene>
<protein>
    <submittedName>
        <fullName evidence="3">PEP-CTERM protein-sorting domain-containing protein</fullName>
    </submittedName>
</protein>
<evidence type="ECO:0000256" key="1">
    <source>
        <dbReference type="SAM" id="Phobius"/>
    </source>
</evidence>
<dbReference type="STRING" id="1519643.SAMN06295933_0952"/>
<accession>A0A1X7CJ14</accession>
<dbReference type="OrthoDB" id="8781203at2"/>
<dbReference type="AlphaFoldDB" id="A0A1X7CJ14"/>
<dbReference type="EMBL" id="FWZU01000001">
    <property type="protein sequence ID" value="SME97373.1"/>
    <property type="molecule type" value="Genomic_DNA"/>
</dbReference>
<dbReference type="Gene3D" id="2.60.120.260">
    <property type="entry name" value="Galactose-binding domain-like"/>
    <property type="match status" value="1"/>
</dbReference>
<keyword evidence="1" id="KW-0812">Transmembrane</keyword>
<feature type="transmembrane region" description="Helical" evidence="1">
    <location>
        <begin position="172"/>
        <end position="189"/>
    </location>
</feature>
<keyword evidence="4" id="KW-1185">Reference proteome</keyword>
<feature type="chain" id="PRO_5010856779" evidence="2">
    <location>
        <begin position="27"/>
        <end position="195"/>
    </location>
</feature>
<evidence type="ECO:0000313" key="3">
    <source>
        <dbReference type="EMBL" id="SME97373.1"/>
    </source>
</evidence>
<dbReference type="RefSeq" id="WP_085099028.1">
    <property type="nucleotide sequence ID" value="NZ_FWZU01000001.1"/>
</dbReference>
<feature type="signal peptide" evidence="2">
    <location>
        <begin position="1"/>
        <end position="26"/>
    </location>
</feature>
<dbReference type="Proteomes" id="UP000192906">
    <property type="component" value="Unassembled WGS sequence"/>
</dbReference>
<keyword evidence="2" id="KW-0732">Signal</keyword>
<name>A0A1X7CJ14_9BACT</name>
<evidence type="ECO:0000313" key="4">
    <source>
        <dbReference type="Proteomes" id="UP000192906"/>
    </source>
</evidence>
<reference evidence="4" key="1">
    <citation type="submission" date="2017-04" db="EMBL/GenBank/DDBJ databases">
        <authorList>
            <person name="Varghese N."/>
            <person name="Submissions S."/>
        </authorList>
    </citation>
    <scope>NUCLEOTIDE SEQUENCE [LARGE SCALE GENOMIC DNA]</scope>
    <source>
        <strain evidence="4">K3S</strain>
    </source>
</reference>
<keyword evidence="1" id="KW-0472">Membrane</keyword>
<evidence type="ECO:0000256" key="2">
    <source>
        <dbReference type="SAM" id="SignalP"/>
    </source>
</evidence>
<keyword evidence="1" id="KW-1133">Transmembrane helix</keyword>
<proteinExistence type="predicted"/>
<organism evidence="3 4">
    <name type="scientific">Desulfovibrio gilichinskyi</name>
    <dbReference type="NCBI Taxonomy" id="1519643"/>
    <lineage>
        <taxon>Bacteria</taxon>
        <taxon>Pseudomonadati</taxon>
        <taxon>Thermodesulfobacteriota</taxon>
        <taxon>Desulfovibrionia</taxon>
        <taxon>Desulfovibrionales</taxon>
        <taxon>Desulfovibrionaceae</taxon>
        <taxon>Desulfovibrio</taxon>
    </lineage>
</organism>
<sequence>MKKKILYYASTVCLTLILLIPAVSQASSFNPLADSTISLNGFFMKGDSSLLTDGQVKEGTQWSTKSVAWLGLNPSIEIDLHGVTKISSLSIQADSNDAYQVDYWDKASSSWQHAWTVANVKDKEHNYVPGLVLRESGSDLNIVSDKLKISALSGDGMYSVSEVQAKGSPTPLPSALLLLGSGLGGLAFLRKRFNM</sequence>